<dbReference type="Proteomes" id="UP001569428">
    <property type="component" value="Unassembled WGS sequence"/>
</dbReference>
<evidence type="ECO:0000313" key="2">
    <source>
        <dbReference type="EMBL" id="MFA0809482.1"/>
    </source>
</evidence>
<gene>
    <name evidence="2" type="ORF">ACCI49_01000</name>
</gene>
<dbReference type="EMBL" id="JBGMEK010000001">
    <property type="protein sequence ID" value="MFA0809482.1"/>
    <property type="molecule type" value="Genomic_DNA"/>
</dbReference>
<comment type="caution">
    <text evidence="2">The sequence shown here is derived from an EMBL/GenBank/DDBJ whole genome shotgun (WGS) entry which is preliminary data.</text>
</comment>
<feature type="transmembrane region" description="Helical" evidence="1">
    <location>
        <begin position="6"/>
        <end position="24"/>
    </location>
</feature>
<keyword evidence="3" id="KW-1185">Reference proteome</keyword>
<evidence type="ECO:0000313" key="3">
    <source>
        <dbReference type="Proteomes" id="UP001569428"/>
    </source>
</evidence>
<keyword evidence="1" id="KW-0812">Transmembrane</keyword>
<sequence length="142" mass="16335">MNYSRLIFSIFFGVLFGVLGFQVYEEKTYKGMWQQFGLMEMVPALALQTFSNPRFYVLHVREYSDGEDLFTVLVDCKEDTDSCAFYQSGREMGTTYTGNGYAVIRTIDGEIRIFAEGFYKNPKNFVTSLKDNIDNIDRALEG</sequence>
<keyword evidence="1" id="KW-1133">Transmembrane helix</keyword>
<protein>
    <submittedName>
        <fullName evidence="2">Uncharacterized protein</fullName>
    </submittedName>
</protein>
<proteinExistence type="predicted"/>
<keyword evidence="1" id="KW-0472">Membrane</keyword>
<dbReference type="RefSeq" id="WP_371837100.1">
    <property type="nucleotide sequence ID" value="NZ_JBGMEK010000001.1"/>
</dbReference>
<name>A0ABV4NTV1_9GAMM</name>
<reference evidence="2 3" key="1">
    <citation type="submission" date="2024-08" db="EMBL/GenBank/DDBJ databases">
        <authorList>
            <person name="Ishaq N."/>
        </authorList>
    </citation>
    <scope>NUCLEOTIDE SEQUENCE [LARGE SCALE GENOMIC DNA]</scope>
    <source>
        <strain evidence="2 3">DSM 18651</strain>
    </source>
</reference>
<accession>A0ABV4NTV1</accession>
<evidence type="ECO:0000256" key="1">
    <source>
        <dbReference type="SAM" id="Phobius"/>
    </source>
</evidence>
<organism evidence="2 3">
    <name type="scientific">Microbulbifer epialgicus</name>
    <dbReference type="NCBI Taxonomy" id="393907"/>
    <lineage>
        <taxon>Bacteria</taxon>
        <taxon>Pseudomonadati</taxon>
        <taxon>Pseudomonadota</taxon>
        <taxon>Gammaproteobacteria</taxon>
        <taxon>Cellvibrionales</taxon>
        <taxon>Microbulbiferaceae</taxon>
        <taxon>Microbulbifer</taxon>
    </lineage>
</organism>